<dbReference type="PANTHER" id="PTHR31518">
    <property type="entry name" value="ARGININE/SERINE-RICH PROTEIN PNISR"/>
    <property type="match status" value="1"/>
</dbReference>
<feature type="region of interest" description="Disordered" evidence="1">
    <location>
        <begin position="251"/>
        <end position="322"/>
    </location>
</feature>
<dbReference type="EnsemblMetazoa" id="AMEC012910-RA">
    <property type="protein sequence ID" value="AMEC012910-PA"/>
    <property type="gene ID" value="AMEC012910"/>
</dbReference>
<dbReference type="STRING" id="34690.A0A182U2W0"/>
<evidence type="ECO:0000256" key="1">
    <source>
        <dbReference type="SAM" id="MobiDB-lite"/>
    </source>
</evidence>
<dbReference type="Proteomes" id="UP000075902">
    <property type="component" value="Unassembled WGS sequence"/>
</dbReference>
<dbReference type="VEuPathDB" id="VectorBase:AMEC012910"/>
<feature type="compositionally biased region" description="Low complexity" evidence="1">
    <location>
        <begin position="294"/>
        <end position="304"/>
    </location>
</feature>
<proteinExistence type="predicted"/>
<feature type="compositionally biased region" description="Low complexity" evidence="1">
    <location>
        <begin position="157"/>
        <end position="168"/>
    </location>
</feature>
<feature type="compositionally biased region" description="Pro residues" evidence="1">
    <location>
        <begin position="74"/>
        <end position="84"/>
    </location>
</feature>
<dbReference type="InterPro" id="IPR031937">
    <property type="entry name" value="PNISR"/>
</dbReference>
<evidence type="ECO:0000313" key="2">
    <source>
        <dbReference type="EnsemblMetazoa" id="AMEC012910-PA"/>
    </source>
</evidence>
<dbReference type="Pfam" id="PF15996">
    <property type="entry name" value="PNISR"/>
    <property type="match status" value="1"/>
</dbReference>
<sequence length="428" mass="45998">MNRHGNTPGRPVDPGHLYAALMSDGGQLPGAFVPGGNAFSLAHYQNMPNDQVDWAALAQQWIKMRETWIQPMPSLIPSPPPPPSFDRDDGDGGPAVQAGRMEPLHQHQQHHQQHHHPQRHPQPLDQYEEQGEAPMEVEREDDGDIPLPPQPPTISAGGWPTTDGPPGWRAGWPSAAGGPTPTHNSGSGPHHHLAGGEKPGVGLVLAPPHPPVQPPLVNESASAAVALWQAKNSHLFQMGQPKEEAVAGRPPMMGAAGAPPPAARRGFSSSQPAKPARPLPGLMDREIKMGHAGAASTSSSSSTANEGARHETKDGFGGAATINEEKRMMLPAWIREGLEKMEREKQQKLKREQERRLWAQKVESEQSRFSLSTKKILTEIFMDTTNEVLTAIAKEELGKVQKRKAKQAVTVTTNVGLATAAGGLGKQG</sequence>
<keyword evidence="3" id="KW-1185">Reference proteome</keyword>
<reference evidence="2" key="2">
    <citation type="submission" date="2020-05" db="UniProtKB">
        <authorList>
            <consortium name="EnsemblMetazoa"/>
        </authorList>
    </citation>
    <scope>IDENTIFICATION</scope>
    <source>
        <strain evidence="2">CM1001059</strain>
    </source>
</reference>
<reference evidence="3" key="1">
    <citation type="submission" date="2014-01" db="EMBL/GenBank/DDBJ databases">
        <title>The Genome Sequence of Anopheles melas CM1001059_A (V2).</title>
        <authorList>
            <consortium name="The Broad Institute Genomics Platform"/>
            <person name="Neafsey D.E."/>
            <person name="Besansky N."/>
            <person name="Howell P."/>
            <person name="Walton C."/>
            <person name="Young S.K."/>
            <person name="Zeng Q."/>
            <person name="Gargeya S."/>
            <person name="Fitzgerald M."/>
            <person name="Haas B."/>
            <person name="Abouelleil A."/>
            <person name="Allen A.W."/>
            <person name="Alvarado L."/>
            <person name="Arachchi H.M."/>
            <person name="Berlin A.M."/>
            <person name="Chapman S.B."/>
            <person name="Gainer-Dewar J."/>
            <person name="Goldberg J."/>
            <person name="Griggs A."/>
            <person name="Gujja S."/>
            <person name="Hansen M."/>
            <person name="Howarth C."/>
            <person name="Imamovic A."/>
            <person name="Ireland A."/>
            <person name="Larimer J."/>
            <person name="McCowan C."/>
            <person name="Murphy C."/>
            <person name="Pearson M."/>
            <person name="Poon T.W."/>
            <person name="Priest M."/>
            <person name="Roberts A."/>
            <person name="Saif S."/>
            <person name="Shea T."/>
            <person name="Sisk P."/>
            <person name="Sykes S."/>
            <person name="Wortman J."/>
            <person name="Nusbaum C."/>
            <person name="Birren B."/>
        </authorList>
    </citation>
    <scope>NUCLEOTIDE SEQUENCE [LARGE SCALE GENOMIC DNA]</scope>
    <source>
        <strain evidence="3">CM1001059</strain>
    </source>
</reference>
<feature type="compositionally biased region" description="Basic residues" evidence="1">
    <location>
        <begin position="107"/>
        <end position="119"/>
    </location>
</feature>
<name>A0A182U2W0_9DIPT</name>
<evidence type="ECO:0000313" key="3">
    <source>
        <dbReference type="Proteomes" id="UP000075902"/>
    </source>
</evidence>
<feature type="region of interest" description="Disordered" evidence="1">
    <location>
        <begin position="72"/>
        <end position="200"/>
    </location>
</feature>
<organism evidence="2 3">
    <name type="scientific">Anopheles melas</name>
    <dbReference type="NCBI Taxonomy" id="34690"/>
    <lineage>
        <taxon>Eukaryota</taxon>
        <taxon>Metazoa</taxon>
        <taxon>Ecdysozoa</taxon>
        <taxon>Arthropoda</taxon>
        <taxon>Hexapoda</taxon>
        <taxon>Insecta</taxon>
        <taxon>Pterygota</taxon>
        <taxon>Neoptera</taxon>
        <taxon>Endopterygota</taxon>
        <taxon>Diptera</taxon>
        <taxon>Nematocera</taxon>
        <taxon>Culicoidea</taxon>
        <taxon>Culicidae</taxon>
        <taxon>Anophelinae</taxon>
        <taxon>Anopheles</taxon>
    </lineage>
</organism>
<accession>A0A182U2W0</accession>
<dbReference type="AlphaFoldDB" id="A0A182U2W0"/>
<protein>
    <submittedName>
        <fullName evidence="2">Uncharacterized protein</fullName>
    </submittedName>
</protein>